<organism evidence="1 2">
    <name type="scientific">Cotesia glomerata</name>
    <name type="common">Lepidopteran parasitic wasp</name>
    <name type="synonym">Apanteles glomeratus</name>
    <dbReference type="NCBI Taxonomy" id="32391"/>
    <lineage>
        <taxon>Eukaryota</taxon>
        <taxon>Metazoa</taxon>
        <taxon>Ecdysozoa</taxon>
        <taxon>Arthropoda</taxon>
        <taxon>Hexapoda</taxon>
        <taxon>Insecta</taxon>
        <taxon>Pterygota</taxon>
        <taxon>Neoptera</taxon>
        <taxon>Endopterygota</taxon>
        <taxon>Hymenoptera</taxon>
        <taxon>Apocrita</taxon>
        <taxon>Ichneumonoidea</taxon>
        <taxon>Braconidae</taxon>
        <taxon>Microgastrinae</taxon>
        <taxon>Cotesia</taxon>
    </lineage>
</organism>
<evidence type="ECO:0000313" key="1">
    <source>
        <dbReference type="EMBL" id="KAH0554899.1"/>
    </source>
</evidence>
<dbReference type="EMBL" id="JAHXZJ010001119">
    <property type="protein sequence ID" value="KAH0554899.1"/>
    <property type="molecule type" value="Genomic_DNA"/>
</dbReference>
<protein>
    <submittedName>
        <fullName evidence="1">Uncharacterized protein</fullName>
    </submittedName>
</protein>
<gene>
    <name evidence="1" type="ORF">KQX54_013728</name>
</gene>
<name>A0AAV7IRK8_COTGL</name>
<evidence type="ECO:0000313" key="2">
    <source>
        <dbReference type="Proteomes" id="UP000826195"/>
    </source>
</evidence>
<proteinExistence type="predicted"/>
<dbReference type="Proteomes" id="UP000826195">
    <property type="component" value="Unassembled WGS sequence"/>
</dbReference>
<keyword evidence="2" id="KW-1185">Reference proteome</keyword>
<sequence>MILHLPMLWTMRVRCKTAVALDSTRVEFEEPLVVCLGPSLVLDLGIQNLSRVLLLRYLDYGSCVAKLLEAQLMNELSYCINTTLTDFDPLSGFEGHPEKRFWEKCKFGKCSSVN</sequence>
<dbReference type="AlphaFoldDB" id="A0AAV7IRK8"/>
<comment type="caution">
    <text evidence="1">The sequence shown here is derived from an EMBL/GenBank/DDBJ whole genome shotgun (WGS) entry which is preliminary data.</text>
</comment>
<accession>A0AAV7IRK8</accession>
<reference evidence="1 2" key="1">
    <citation type="journal article" date="2021" name="J. Hered.">
        <title>A chromosome-level genome assembly of the parasitoid wasp, Cotesia glomerata (Hymenoptera: Braconidae).</title>
        <authorList>
            <person name="Pinto B.J."/>
            <person name="Weis J.J."/>
            <person name="Gamble T."/>
            <person name="Ode P.J."/>
            <person name="Paul R."/>
            <person name="Zaspel J.M."/>
        </authorList>
    </citation>
    <scope>NUCLEOTIDE SEQUENCE [LARGE SCALE GENOMIC DNA]</scope>
    <source>
        <strain evidence="1">CgM1</strain>
    </source>
</reference>